<evidence type="ECO:0000256" key="2">
    <source>
        <dbReference type="SAM" id="SignalP"/>
    </source>
</evidence>
<protein>
    <recommendedName>
        <fullName evidence="5">Tetratricopeptide repeat protein</fullName>
    </recommendedName>
</protein>
<dbReference type="InterPro" id="IPR011990">
    <property type="entry name" value="TPR-like_helical_dom_sf"/>
</dbReference>
<keyword evidence="1" id="KW-0802">TPR repeat</keyword>
<keyword evidence="2" id="KW-0732">Signal</keyword>
<evidence type="ECO:0000313" key="4">
    <source>
        <dbReference type="Proteomes" id="UP000468650"/>
    </source>
</evidence>
<organism evidence="3 4">
    <name type="scientific">Phaeocystidibacter luteus</name>
    <dbReference type="NCBI Taxonomy" id="911197"/>
    <lineage>
        <taxon>Bacteria</taxon>
        <taxon>Pseudomonadati</taxon>
        <taxon>Bacteroidota</taxon>
        <taxon>Flavobacteriia</taxon>
        <taxon>Flavobacteriales</taxon>
        <taxon>Phaeocystidibacteraceae</taxon>
        <taxon>Phaeocystidibacter</taxon>
    </lineage>
</organism>
<feature type="chain" id="PRO_5026660145" description="Tetratricopeptide repeat protein" evidence="2">
    <location>
        <begin position="21"/>
        <end position="487"/>
    </location>
</feature>
<feature type="repeat" description="TPR" evidence="1">
    <location>
        <begin position="397"/>
        <end position="430"/>
    </location>
</feature>
<evidence type="ECO:0000313" key="3">
    <source>
        <dbReference type="EMBL" id="KAB2808096.1"/>
    </source>
</evidence>
<feature type="signal peptide" evidence="2">
    <location>
        <begin position="1"/>
        <end position="20"/>
    </location>
</feature>
<keyword evidence="4" id="KW-1185">Reference proteome</keyword>
<accession>A0A6N6RGR4</accession>
<dbReference type="InterPro" id="IPR019734">
    <property type="entry name" value="TPR_rpt"/>
</dbReference>
<dbReference type="Proteomes" id="UP000468650">
    <property type="component" value="Unassembled WGS sequence"/>
</dbReference>
<proteinExistence type="predicted"/>
<dbReference type="SUPFAM" id="SSF48452">
    <property type="entry name" value="TPR-like"/>
    <property type="match status" value="1"/>
</dbReference>
<dbReference type="Gene3D" id="1.25.40.10">
    <property type="entry name" value="Tetratricopeptide repeat domain"/>
    <property type="match status" value="1"/>
</dbReference>
<gene>
    <name evidence="3" type="ORF">F8C67_11040</name>
</gene>
<dbReference type="OrthoDB" id="1466726at2"/>
<evidence type="ECO:0000256" key="1">
    <source>
        <dbReference type="PROSITE-ProRule" id="PRU00339"/>
    </source>
</evidence>
<reference evidence="3 4" key="1">
    <citation type="submission" date="2019-09" db="EMBL/GenBank/DDBJ databases">
        <title>Genomes of family Cryomorphaceae.</title>
        <authorList>
            <person name="Bowman J.P."/>
        </authorList>
    </citation>
    <scope>NUCLEOTIDE SEQUENCE [LARGE SCALE GENOMIC DNA]</scope>
    <source>
        <strain evidence="3 4">LMG 25704</strain>
    </source>
</reference>
<dbReference type="AlphaFoldDB" id="A0A6N6RGR4"/>
<name>A0A6N6RGR4_9FLAO</name>
<comment type="caution">
    <text evidence="3">The sequence shown here is derived from an EMBL/GenBank/DDBJ whole genome shotgun (WGS) entry which is preliminary data.</text>
</comment>
<evidence type="ECO:0008006" key="5">
    <source>
        <dbReference type="Google" id="ProtNLM"/>
    </source>
</evidence>
<sequence>MRQIAIILALFLGISGTSRAQVQTDQTFNSAIEEIFKLNFSSAQAHIRTLSNTNDWRVPYLRFQISFLKHFVDEDEAAFDKDRSRMEDLIESVEDNGDQDSPDYHLYLGEMNLEMASIEAKFNHKWSAAGYGLDGINHLEDGQEKFPTHKPMYAGIGVLNVALGSIPDSYKSFAAFLGFSGDLERGFRYLDRAIDASSKSEYAHLRAKHVFIYVYVMNALQPGKIESLTAYGVNPKENALLAFLEVKLLQARGKNNEIIEMIEAVQAIPNRYNFPYLDYLLGRAKLARGDDDANLVLERYVRTTKGVNYLKSTFRYLNWYYRLKGANALAESYKQKVLEEGNDFVGADKQALREMESGDYNLTLIRARLAFDAGDMVKALEYVPSTDAHKYSYAELIEFHYRRGRVFQELGQLSLAVQSFQQAARIQTTPLTFERVNAELQLAFILEDINANASIRHYQSVLEFENYPWYEGTQQKAKAGLSRLGVE</sequence>
<dbReference type="PROSITE" id="PS50005">
    <property type="entry name" value="TPR"/>
    <property type="match status" value="1"/>
</dbReference>
<dbReference type="RefSeq" id="WP_151667910.1">
    <property type="nucleotide sequence ID" value="NZ_WBVO01000009.1"/>
</dbReference>
<dbReference type="EMBL" id="WBVO01000009">
    <property type="protein sequence ID" value="KAB2808096.1"/>
    <property type="molecule type" value="Genomic_DNA"/>
</dbReference>